<evidence type="ECO:0000313" key="3">
    <source>
        <dbReference type="EMBL" id="PLB50076.1"/>
    </source>
</evidence>
<dbReference type="Proteomes" id="UP000234275">
    <property type="component" value="Unassembled WGS sequence"/>
</dbReference>
<feature type="domain" description="DUF7924" evidence="2">
    <location>
        <begin position="123"/>
        <end position="269"/>
    </location>
</feature>
<dbReference type="STRING" id="1392250.A0A2I2GB30"/>
<dbReference type="RefSeq" id="XP_024705378.1">
    <property type="nucleotide sequence ID" value="XM_024845527.1"/>
</dbReference>
<feature type="region of interest" description="Disordered" evidence="1">
    <location>
        <begin position="37"/>
        <end position="66"/>
    </location>
</feature>
<sequence>MSMNDAQYRHGPLRRANIYLEEEIPTHINHYIENRVFNTPDNDGNSLQQASEKFQGKSKELARKPSGEAEWTHALHTAINDLRPAGLRIVRDNDWLEDMKPPVHNPLPRPLHAAATTPVFSLEDPRPAICVGLSDESLAGALESQKGRVVARNLLFDLQDTSNLISDPHVTSLGLRFPFLIVETKAGATGGNLYQAQNQAAVGGSTALQIFRNLVDLCDAQLLDRESQGDTDRLGPTPALSDDVLNLAFSITTEGPIHELWVHFQRSRDEDFCMACLGTWRTTLKDGSLDFLRHVLAVLKWGNGELKDNVVGALQGL</sequence>
<dbReference type="GeneID" id="36553226"/>
<feature type="compositionally biased region" description="Basic and acidic residues" evidence="1">
    <location>
        <begin position="54"/>
        <end position="66"/>
    </location>
</feature>
<feature type="non-terminal residue" evidence="3">
    <location>
        <position position="317"/>
    </location>
</feature>
<dbReference type="EMBL" id="MSFO01000003">
    <property type="protein sequence ID" value="PLB50076.1"/>
    <property type="molecule type" value="Genomic_DNA"/>
</dbReference>
<evidence type="ECO:0000313" key="4">
    <source>
        <dbReference type="Proteomes" id="UP000234275"/>
    </source>
</evidence>
<dbReference type="InterPro" id="IPR057684">
    <property type="entry name" value="DUF7924"/>
</dbReference>
<reference evidence="3 4" key="1">
    <citation type="submission" date="2016-12" db="EMBL/GenBank/DDBJ databases">
        <title>The genomes of Aspergillus section Nigri reveals drivers in fungal speciation.</title>
        <authorList>
            <consortium name="DOE Joint Genome Institute"/>
            <person name="Vesth T.C."/>
            <person name="Nybo J."/>
            <person name="Theobald S."/>
            <person name="Brandl J."/>
            <person name="Frisvad J.C."/>
            <person name="Nielsen K.F."/>
            <person name="Lyhne E.K."/>
            <person name="Kogle M.E."/>
            <person name="Kuo A."/>
            <person name="Riley R."/>
            <person name="Clum A."/>
            <person name="Nolan M."/>
            <person name="Lipzen A."/>
            <person name="Salamov A."/>
            <person name="Henrissat B."/>
            <person name="Wiebenga A."/>
            <person name="De Vries R.P."/>
            <person name="Grigoriev I.V."/>
            <person name="Mortensen U.H."/>
            <person name="Andersen M.R."/>
            <person name="Baker S.E."/>
        </authorList>
    </citation>
    <scope>NUCLEOTIDE SEQUENCE [LARGE SCALE GENOMIC DNA]</scope>
    <source>
        <strain evidence="3 4">IBT 23096</strain>
    </source>
</reference>
<accession>A0A2I2GB30</accession>
<gene>
    <name evidence="3" type="ORF">P170DRAFT_380442</name>
</gene>
<protein>
    <recommendedName>
        <fullName evidence="2">DUF7924 domain-containing protein</fullName>
    </recommendedName>
</protein>
<comment type="caution">
    <text evidence="3">The sequence shown here is derived from an EMBL/GenBank/DDBJ whole genome shotgun (WGS) entry which is preliminary data.</text>
</comment>
<evidence type="ECO:0000259" key="2">
    <source>
        <dbReference type="Pfam" id="PF25545"/>
    </source>
</evidence>
<feature type="compositionally biased region" description="Polar residues" evidence="1">
    <location>
        <begin position="37"/>
        <end position="52"/>
    </location>
</feature>
<evidence type="ECO:0000256" key="1">
    <source>
        <dbReference type="SAM" id="MobiDB-lite"/>
    </source>
</evidence>
<dbReference type="VEuPathDB" id="FungiDB:P170DRAFT_380442"/>
<keyword evidence="4" id="KW-1185">Reference proteome</keyword>
<proteinExistence type="predicted"/>
<dbReference type="OrthoDB" id="5372703at2759"/>
<name>A0A2I2GB30_9EURO</name>
<dbReference type="AlphaFoldDB" id="A0A2I2GB30"/>
<organism evidence="3 4">
    <name type="scientific">Aspergillus steynii IBT 23096</name>
    <dbReference type="NCBI Taxonomy" id="1392250"/>
    <lineage>
        <taxon>Eukaryota</taxon>
        <taxon>Fungi</taxon>
        <taxon>Dikarya</taxon>
        <taxon>Ascomycota</taxon>
        <taxon>Pezizomycotina</taxon>
        <taxon>Eurotiomycetes</taxon>
        <taxon>Eurotiomycetidae</taxon>
        <taxon>Eurotiales</taxon>
        <taxon>Aspergillaceae</taxon>
        <taxon>Aspergillus</taxon>
        <taxon>Aspergillus subgen. Circumdati</taxon>
    </lineage>
</organism>
<dbReference type="Pfam" id="PF25545">
    <property type="entry name" value="DUF7924"/>
    <property type="match status" value="1"/>
</dbReference>